<evidence type="ECO:0000256" key="11">
    <source>
        <dbReference type="ARBA" id="ARBA00023136"/>
    </source>
</evidence>
<dbReference type="PANTHER" id="PTHR30529">
    <property type="entry name" value="CYTOCHROME B561"/>
    <property type="match status" value="1"/>
</dbReference>
<evidence type="ECO:0000256" key="6">
    <source>
        <dbReference type="ARBA" id="ARBA00022692"/>
    </source>
</evidence>
<evidence type="ECO:0000256" key="2">
    <source>
        <dbReference type="ARBA" id="ARBA00004651"/>
    </source>
</evidence>
<evidence type="ECO:0000256" key="13">
    <source>
        <dbReference type="SAM" id="Phobius"/>
    </source>
</evidence>
<dbReference type="SUPFAM" id="SSF81342">
    <property type="entry name" value="Transmembrane di-heme cytochromes"/>
    <property type="match status" value="1"/>
</dbReference>
<keyword evidence="10" id="KW-0408">Iron</keyword>
<evidence type="ECO:0000256" key="5">
    <source>
        <dbReference type="ARBA" id="ARBA00022617"/>
    </source>
</evidence>
<keyword evidence="9 13" id="KW-1133">Transmembrane helix</keyword>
<keyword evidence="7" id="KW-0479">Metal-binding</keyword>
<name>A0A261SQW9_9BORD</name>
<dbReference type="AlphaFoldDB" id="A0A261SQW9"/>
<evidence type="ECO:0000256" key="4">
    <source>
        <dbReference type="ARBA" id="ARBA00022475"/>
    </source>
</evidence>
<dbReference type="GO" id="GO:0020037">
    <property type="term" value="F:heme binding"/>
    <property type="evidence" value="ECO:0007669"/>
    <property type="project" value="TreeGrafter"/>
</dbReference>
<comment type="cofactor">
    <cofactor evidence="1">
        <name>heme b</name>
        <dbReference type="ChEBI" id="CHEBI:60344"/>
    </cofactor>
</comment>
<dbReference type="GO" id="GO:0005886">
    <property type="term" value="C:plasma membrane"/>
    <property type="evidence" value="ECO:0007669"/>
    <property type="project" value="UniProtKB-SubCell"/>
</dbReference>
<sequence>MSAVPPPQRYSRPAVGLHWLIFLLVALAYFAIEFRGPRGAPERAFWTGIHLWAGVLVLLLSIVRIGWRATHAAPAPVPGPALQTCLARAAHVALYVFILAQPILGILLLNLNGRPVTLIGLDWSFAVVGPNPGLRPAVKEAHELLGNAFYFVIGLHALAALWHHYVKRDDTLKRMI</sequence>
<keyword evidence="11 13" id="KW-0472">Membrane</keyword>
<evidence type="ECO:0000313" key="16">
    <source>
        <dbReference type="Proteomes" id="UP000217005"/>
    </source>
</evidence>
<dbReference type="EMBL" id="NEVL01000002">
    <property type="protein sequence ID" value="OZI39372.1"/>
    <property type="molecule type" value="Genomic_DNA"/>
</dbReference>
<accession>A0A261SQW9</accession>
<feature type="transmembrane region" description="Helical" evidence="13">
    <location>
        <begin position="92"/>
        <end position="111"/>
    </location>
</feature>
<protein>
    <submittedName>
        <fullName evidence="15">Cytochrome B</fullName>
    </submittedName>
</protein>
<dbReference type="InterPro" id="IPR052168">
    <property type="entry name" value="Cytochrome_b561_oxidase"/>
</dbReference>
<evidence type="ECO:0000256" key="3">
    <source>
        <dbReference type="ARBA" id="ARBA00022448"/>
    </source>
</evidence>
<organism evidence="15 16">
    <name type="scientific">Bordetella genomosp. 1</name>
    <dbReference type="NCBI Taxonomy" id="1395607"/>
    <lineage>
        <taxon>Bacteria</taxon>
        <taxon>Pseudomonadati</taxon>
        <taxon>Pseudomonadota</taxon>
        <taxon>Betaproteobacteria</taxon>
        <taxon>Burkholderiales</taxon>
        <taxon>Alcaligenaceae</taxon>
        <taxon>Bordetella</taxon>
    </lineage>
</organism>
<dbReference type="PANTHER" id="PTHR30529:SF3">
    <property type="entry name" value="CYTOCHROME B561 HOMOLOG 1"/>
    <property type="match status" value="1"/>
</dbReference>
<comment type="subcellular location">
    <subcellularLocation>
        <location evidence="2">Cell membrane</location>
        <topology evidence="2">Multi-pass membrane protein</topology>
    </subcellularLocation>
</comment>
<evidence type="ECO:0000256" key="8">
    <source>
        <dbReference type="ARBA" id="ARBA00022982"/>
    </source>
</evidence>
<feature type="transmembrane region" description="Helical" evidence="13">
    <location>
        <begin position="148"/>
        <end position="166"/>
    </location>
</feature>
<dbReference type="InterPro" id="IPR011577">
    <property type="entry name" value="Cyt_b561_bac/Ni-Hgenase"/>
</dbReference>
<gene>
    <name evidence="15" type="ORF">CEG14_07585</name>
</gene>
<evidence type="ECO:0000256" key="9">
    <source>
        <dbReference type="ARBA" id="ARBA00022989"/>
    </source>
</evidence>
<comment type="caution">
    <text evidence="15">The sequence shown here is derived from an EMBL/GenBank/DDBJ whole genome shotgun (WGS) entry which is preliminary data.</text>
</comment>
<keyword evidence="4" id="KW-1003">Cell membrane</keyword>
<comment type="similarity">
    <text evidence="12">Belongs to the cytochrome b561 family.</text>
</comment>
<dbReference type="Pfam" id="PF01292">
    <property type="entry name" value="Ni_hydr_CYTB"/>
    <property type="match status" value="1"/>
</dbReference>
<dbReference type="RefSeq" id="WP_094825741.1">
    <property type="nucleotide sequence ID" value="NZ_NEVL01000002.1"/>
</dbReference>
<keyword evidence="8" id="KW-0249">Electron transport</keyword>
<evidence type="ECO:0000256" key="1">
    <source>
        <dbReference type="ARBA" id="ARBA00001970"/>
    </source>
</evidence>
<evidence type="ECO:0000256" key="10">
    <source>
        <dbReference type="ARBA" id="ARBA00023004"/>
    </source>
</evidence>
<reference evidence="15 16" key="1">
    <citation type="submission" date="2017-05" db="EMBL/GenBank/DDBJ databases">
        <title>Complete and WGS of Bordetella genogroups.</title>
        <authorList>
            <person name="Spilker T."/>
            <person name="LiPuma J."/>
        </authorList>
    </citation>
    <scope>NUCLEOTIDE SEQUENCE [LARGE SCALE GENOMIC DNA]</scope>
    <source>
        <strain evidence="15 16">AU17610</strain>
    </source>
</reference>
<dbReference type="GO" id="GO:0022904">
    <property type="term" value="P:respiratory electron transport chain"/>
    <property type="evidence" value="ECO:0007669"/>
    <property type="project" value="InterPro"/>
</dbReference>
<evidence type="ECO:0000259" key="14">
    <source>
        <dbReference type="Pfam" id="PF01292"/>
    </source>
</evidence>
<keyword evidence="3" id="KW-0813">Transport</keyword>
<feature type="transmembrane region" description="Helical" evidence="13">
    <location>
        <begin position="44"/>
        <end position="63"/>
    </location>
</feature>
<evidence type="ECO:0000256" key="12">
    <source>
        <dbReference type="ARBA" id="ARBA00037975"/>
    </source>
</evidence>
<dbReference type="OrthoDB" id="8536275at2"/>
<dbReference type="GO" id="GO:0046872">
    <property type="term" value="F:metal ion binding"/>
    <property type="evidence" value="ECO:0007669"/>
    <property type="project" value="UniProtKB-KW"/>
</dbReference>
<keyword evidence="6 13" id="KW-0812">Transmembrane</keyword>
<evidence type="ECO:0000256" key="7">
    <source>
        <dbReference type="ARBA" id="ARBA00022723"/>
    </source>
</evidence>
<dbReference type="InterPro" id="IPR016174">
    <property type="entry name" value="Di-haem_cyt_TM"/>
</dbReference>
<keyword evidence="5" id="KW-0349">Heme</keyword>
<dbReference type="GO" id="GO:0009055">
    <property type="term" value="F:electron transfer activity"/>
    <property type="evidence" value="ECO:0007669"/>
    <property type="project" value="InterPro"/>
</dbReference>
<evidence type="ECO:0000313" key="15">
    <source>
        <dbReference type="EMBL" id="OZI39372.1"/>
    </source>
</evidence>
<proteinExistence type="inferred from homology"/>
<feature type="transmembrane region" description="Helical" evidence="13">
    <location>
        <begin position="12"/>
        <end position="32"/>
    </location>
</feature>
<dbReference type="Proteomes" id="UP000217005">
    <property type="component" value="Unassembled WGS sequence"/>
</dbReference>
<feature type="domain" description="Cytochrome b561 bacterial/Ni-hydrogenase" evidence="14">
    <location>
        <begin position="9"/>
        <end position="176"/>
    </location>
</feature>